<dbReference type="Proteomes" id="UP000013986">
    <property type="component" value="Unassembled WGS sequence"/>
</dbReference>
<proteinExistence type="predicted"/>
<organism evidence="1 2">
    <name type="scientific">Acinetobacter lactucae</name>
    <dbReference type="NCBI Taxonomy" id="1785128"/>
    <lineage>
        <taxon>Bacteria</taxon>
        <taxon>Pseudomonadati</taxon>
        <taxon>Pseudomonadota</taxon>
        <taxon>Gammaproteobacteria</taxon>
        <taxon>Moraxellales</taxon>
        <taxon>Moraxellaceae</taxon>
        <taxon>Acinetobacter</taxon>
        <taxon>Acinetobacter calcoaceticus/baumannii complex</taxon>
    </lineage>
</organism>
<comment type="caution">
    <text evidence="1">The sequence shown here is derived from an EMBL/GenBank/DDBJ whole genome shotgun (WGS) entry which is preliminary data.</text>
</comment>
<accession>R8YUG2</accession>
<dbReference type="PATRIC" id="fig|1217689.3.peg.2937"/>
<sequence>MTIGICKLCGEEKELQRSHVIGKTFFSSILRDSYKNVATQFEFRNNTVIQTNDTWYTRLLCSNCERFFNEEYENYSIAALRRKRKEIEINEEPDGVTFKNVDVEKIVLFIFSIYWRASHSDHEAFTECITFPELDKVLIGILKKKIKIDPKLLKVRMRLLKDSSNFFDEILIKQIIISPFRKDLSKGFMYTLVFEGYLFEIYFTTLNFQFGNKLGFLVNNNEAYVPYIEIFSHKDISETLFAGAKNLESQ</sequence>
<dbReference type="RefSeq" id="WP_016145611.1">
    <property type="nucleotide sequence ID" value="NZ_KB976991.1"/>
</dbReference>
<gene>
    <name evidence="1" type="ORF">F929_02990</name>
</gene>
<evidence type="ECO:0000313" key="2">
    <source>
        <dbReference type="Proteomes" id="UP000013986"/>
    </source>
</evidence>
<name>R8YUG2_9GAMM</name>
<evidence type="ECO:0000313" key="1">
    <source>
        <dbReference type="EMBL" id="EOQ73055.1"/>
    </source>
</evidence>
<dbReference type="AlphaFoldDB" id="R8YUG2"/>
<protein>
    <recommendedName>
        <fullName evidence="3">HNH endonuclease</fullName>
    </recommendedName>
</protein>
<evidence type="ECO:0008006" key="3">
    <source>
        <dbReference type="Google" id="ProtNLM"/>
    </source>
</evidence>
<reference evidence="1 2" key="1">
    <citation type="submission" date="2013-02" db="EMBL/GenBank/DDBJ databases">
        <title>The Genome Sequence of Acinetobacter pittii ANC 4052.</title>
        <authorList>
            <consortium name="The Broad Institute Genome Sequencing Platform"/>
            <consortium name="The Broad Institute Genome Sequencing Center for Infectious Disease"/>
            <person name="Cerqueira G."/>
            <person name="Feldgarden M."/>
            <person name="Courvalin P."/>
            <person name="Perichon B."/>
            <person name="Grillot-Courvalin C."/>
            <person name="Clermont D."/>
            <person name="Rocha E."/>
            <person name="Yoon E.-J."/>
            <person name="Nemec A."/>
            <person name="Walker B."/>
            <person name="Young S.K."/>
            <person name="Zeng Q."/>
            <person name="Gargeya S."/>
            <person name="Fitzgerald M."/>
            <person name="Haas B."/>
            <person name="Abouelleil A."/>
            <person name="Alvarado L."/>
            <person name="Arachchi H.M."/>
            <person name="Berlin A.M."/>
            <person name="Chapman S.B."/>
            <person name="Dewar J."/>
            <person name="Goldberg J."/>
            <person name="Griggs A."/>
            <person name="Gujja S."/>
            <person name="Hansen M."/>
            <person name="Howarth C."/>
            <person name="Imamovic A."/>
            <person name="Larimer J."/>
            <person name="McCowan C."/>
            <person name="Murphy C."/>
            <person name="Neiman D."/>
            <person name="Pearson M."/>
            <person name="Priest M."/>
            <person name="Roberts A."/>
            <person name="Saif S."/>
            <person name="Shea T."/>
            <person name="Sisk P."/>
            <person name="Sykes S."/>
            <person name="Wortman J."/>
            <person name="Nusbaum C."/>
            <person name="Birren B."/>
        </authorList>
    </citation>
    <scope>NUCLEOTIDE SEQUENCE [LARGE SCALE GENOMIC DNA]</scope>
    <source>
        <strain evidence="1 2">ANC 4052</strain>
    </source>
</reference>
<dbReference type="HOGENOM" id="CLU_076519_0_0_6"/>
<dbReference type="EMBL" id="APQO01000006">
    <property type="protein sequence ID" value="EOQ73055.1"/>
    <property type="molecule type" value="Genomic_DNA"/>
</dbReference>
<dbReference type="OrthoDB" id="5518417at2"/>